<dbReference type="GO" id="GO:0042597">
    <property type="term" value="C:periplasmic space"/>
    <property type="evidence" value="ECO:0007669"/>
    <property type="project" value="UniProtKB-SubCell"/>
</dbReference>
<evidence type="ECO:0000256" key="5">
    <source>
        <dbReference type="SAM" id="MobiDB-lite"/>
    </source>
</evidence>
<evidence type="ECO:0000256" key="4">
    <source>
        <dbReference type="ARBA" id="ARBA00023239"/>
    </source>
</evidence>
<proteinExistence type="predicted"/>
<evidence type="ECO:0000256" key="3">
    <source>
        <dbReference type="ARBA" id="ARBA00022764"/>
    </source>
</evidence>
<dbReference type="InterPro" id="IPR012480">
    <property type="entry name" value="Hepar_II_III_C"/>
</dbReference>
<sequence>MRSKAIPKISERYLAGIERQADRLPRTRTRHNAPARDAAAVAAMFFEAKHAKNVPQCFAGRFTFLNRTHDFGGAEKIDWRVDMDGGSYQLWRANLAFMGWLSPAFDSDPERALGFAETVIAGFREQARFQRSSDFADVWNSYPVAQRILTFSAILIRLPERYSARSERATIDAFLRLNVAYLLGNLETELGFNHLERNLSALALYALAAGTVPPAIEAALHRHFPHVVGETFGEDGAQLERSAMYQALCIQSLRILSALDIWSDAQAALLHRRLTGAEAALAALTLGDDRPIMMNDAWFDETPRTSAVLNGAPTPGFVALEDAGYVRLADGDVAMVFDAGPIGPDANPGHGHADFLSVELSLGADRLIVDPGTTHYAPDRQRDTERSWHAHNGPTIADGRPVEYLGSFKVGRRTAATLDGHGENGAGQWAEGSLSFDGATVRRRVSLSNDCTITLRDSWHGGAGWQSRLLVPDDWQVEASDTTQIRFIRGDRTVVFSVEGGSLSLAPASWTCRYNATSAAHAVTLTPAGDSAALIIRTR</sequence>
<dbReference type="PANTHER" id="PTHR39210:SF1">
    <property type="entry name" value="HEPARIN-SULFATE LYASE"/>
    <property type="match status" value="1"/>
</dbReference>
<dbReference type="PANTHER" id="PTHR39210">
    <property type="entry name" value="HEPARIN-SULFATE LYASE"/>
    <property type="match status" value="1"/>
</dbReference>
<evidence type="ECO:0000313" key="8">
    <source>
        <dbReference type="Proteomes" id="UP000295493"/>
    </source>
</evidence>
<evidence type="ECO:0000313" key="7">
    <source>
        <dbReference type="EMBL" id="TDN81229.1"/>
    </source>
</evidence>
<dbReference type="EMBL" id="SNWD01000008">
    <property type="protein sequence ID" value="TDN81229.1"/>
    <property type="molecule type" value="Genomic_DNA"/>
</dbReference>
<dbReference type="Gene3D" id="2.70.98.70">
    <property type="match status" value="1"/>
</dbReference>
<keyword evidence="2" id="KW-0732">Signal</keyword>
<dbReference type="InterPro" id="IPR008929">
    <property type="entry name" value="Chondroitin_lyas"/>
</dbReference>
<comment type="subcellular location">
    <subcellularLocation>
        <location evidence="1">Periplasm</location>
    </subcellularLocation>
</comment>
<dbReference type="AlphaFoldDB" id="A0A4R6FIG5"/>
<comment type="caution">
    <text evidence="7">The sequence shown here is derived from an EMBL/GenBank/DDBJ whole genome shotgun (WGS) entry which is preliminary data.</text>
</comment>
<feature type="compositionally biased region" description="Basic and acidic residues" evidence="5">
    <location>
        <begin position="377"/>
        <end position="388"/>
    </location>
</feature>
<dbReference type="GO" id="GO:0016829">
    <property type="term" value="F:lyase activity"/>
    <property type="evidence" value="ECO:0007669"/>
    <property type="project" value="UniProtKB-KW"/>
</dbReference>
<reference evidence="7 8" key="1">
    <citation type="submission" date="2019-03" db="EMBL/GenBank/DDBJ databases">
        <title>Genomic Encyclopedia of Type Strains, Phase IV (KMG-IV): sequencing the most valuable type-strain genomes for metagenomic binning, comparative biology and taxonomic classification.</title>
        <authorList>
            <person name="Goeker M."/>
        </authorList>
    </citation>
    <scope>NUCLEOTIDE SEQUENCE [LARGE SCALE GENOMIC DNA]</scope>
    <source>
        <strain evidence="7 8">DSM 25059</strain>
    </source>
</reference>
<keyword evidence="3" id="KW-0574">Periplasm</keyword>
<gene>
    <name evidence="7" type="ORF">EV664_108171</name>
</gene>
<feature type="domain" description="Heparinase II/III-like C-terminal" evidence="6">
    <location>
        <begin position="313"/>
        <end position="527"/>
    </location>
</feature>
<dbReference type="OrthoDB" id="9763014at2"/>
<dbReference type="Proteomes" id="UP000295493">
    <property type="component" value="Unassembled WGS sequence"/>
</dbReference>
<organism evidence="7 8">
    <name type="scientific">Stakelama pacifica</name>
    <dbReference type="NCBI Taxonomy" id="517720"/>
    <lineage>
        <taxon>Bacteria</taxon>
        <taxon>Pseudomonadati</taxon>
        <taxon>Pseudomonadota</taxon>
        <taxon>Alphaproteobacteria</taxon>
        <taxon>Sphingomonadales</taxon>
        <taxon>Sphingomonadaceae</taxon>
        <taxon>Stakelama</taxon>
    </lineage>
</organism>
<dbReference type="RefSeq" id="WP_133496074.1">
    <property type="nucleotide sequence ID" value="NZ_BMLU01000008.1"/>
</dbReference>
<keyword evidence="4" id="KW-0456">Lyase</keyword>
<evidence type="ECO:0000256" key="2">
    <source>
        <dbReference type="ARBA" id="ARBA00022729"/>
    </source>
</evidence>
<evidence type="ECO:0000256" key="1">
    <source>
        <dbReference type="ARBA" id="ARBA00004418"/>
    </source>
</evidence>
<dbReference type="Pfam" id="PF07940">
    <property type="entry name" value="Hepar_II_III_C"/>
    <property type="match status" value="1"/>
</dbReference>
<name>A0A4R6FIG5_9SPHN</name>
<keyword evidence="8" id="KW-1185">Reference proteome</keyword>
<protein>
    <submittedName>
        <fullName evidence="7">Heparinase II/III-like protein</fullName>
    </submittedName>
</protein>
<feature type="region of interest" description="Disordered" evidence="5">
    <location>
        <begin position="372"/>
        <end position="395"/>
    </location>
</feature>
<evidence type="ECO:0000259" key="6">
    <source>
        <dbReference type="Pfam" id="PF07940"/>
    </source>
</evidence>
<accession>A0A4R6FIG5</accession>
<dbReference type="Gene3D" id="1.50.10.100">
    <property type="entry name" value="Chondroitin AC/alginate lyase"/>
    <property type="match status" value="1"/>
</dbReference>